<reference evidence="1" key="2">
    <citation type="journal article" date="2015" name="Data Brief">
        <title>Shoot transcriptome of the giant reed, Arundo donax.</title>
        <authorList>
            <person name="Barrero R.A."/>
            <person name="Guerrero F.D."/>
            <person name="Moolhuijzen P."/>
            <person name="Goolsby J.A."/>
            <person name="Tidwell J."/>
            <person name="Bellgard S.E."/>
            <person name="Bellgard M.I."/>
        </authorList>
    </citation>
    <scope>NUCLEOTIDE SEQUENCE</scope>
    <source>
        <tissue evidence="1">Shoot tissue taken approximately 20 cm above the soil surface</tissue>
    </source>
</reference>
<organism evidence="1">
    <name type="scientific">Arundo donax</name>
    <name type="common">Giant reed</name>
    <name type="synonym">Donax arundinaceus</name>
    <dbReference type="NCBI Taxonomy" id="35708"/>
    <lineage>
        <taxon>Eukaryota</taxon>
        <taxon>Viridiplantae</taxon>
        <taxon>Streptophyta</taxon>
        <taxon>Embryophyta</taxon>
        <taxon>Tracheophyta</taxon>
        <taxon>Spermatophyta</taxon>
        <taxon>Magnoliopsida</taxon>
        <taxon>Liliopsida</taxon>
        <taxon>Poales</taxon>
        <taxon>Poaceae</taxon>
        <taxon>PACMAD clade</taxon>
        <taxon>Arundinoideae</taxon>
        <taxon>Arundineae</taxon>
        <taxon>Arundo</taxon>
    </lineage>
</organism>
<sequence length="55" mass="6250">MSISKASSKDSLPILLRTPTDSLYLNGSTHWIKFTYVLACTIYTLEQIQRQICLS</sequence>
<reference evidence="1" key="1">
    <citation type="submission" date="2014-09" db="EMBL/GenBank/DDBJ databases">
        <authorList>
            <person name="Magalhaes I.L.F."/>
            <person name="Oliveira U."/>
            <person name="Santos F.R."/>
            <person name="Vidigal T.H.D.A."/>
            <person name="Brescovit A.D."/>
            <person name="Santos A.J."/>
        </authorList>
    </citation>
    <scope>NUCLEOTIDE SEQUENCE</scope>
    <source>
        <tissue evidence="1">Shoot tissue taken approximately 20 cm above the soil surface</tissue>
    </source>
</reference>
<protein>
    <submittedName>
        <fullName evidence="1">Uncharacterized protein</fullName>
    </submittedName>
</protein>
<dbReference type="AlphaFoldDB" id="A0A0A9GIQ6"/>
<name>A0A0A9GIQ6_ARUDO</name>
<proteinExistence type="predicted"/>
<dbReference type="EMBL" id="GBRH01172901">
    <property type="protein sequence ID" value="JAE24995.1"/>
    <property type="molecule type" value="Transcribed_RNA"/>
</dbReference>
<accession>A0A0A9GIQ6</accession>
<evidence type="ECO:0000313" key="1">
    <source>
        <dbReference type="EMBL" id="JAE24995.1"/>
    </source>
</evidence>